<protein>
    <submittedName>
        <fullName evidence="6">NAD-dependent epimerase/dehydratase family protein</fullName>
    </submittedName>
</protein>
<accession>A0ABY5H1M8</accession>
<dbReference type="Pfam" id="PF01370">
    <property type="entry name" value="Epimerase"/>
    <property type="match status" value="1"/>
</dbReference>
<dbReference type="Gene3D" id="3.40.50.720">
    <property type="entry name" value="NAD(P)-binding Rossmann-like Domain"/>
    <property type="match status" value="1"/>
</dbReference>
<gene>
    <name evidence="6" type="ORF">KDX31_08545</name>
</gene>
<feature type="domain" description="NAD-dependent epimerase/dehydratase" evidence="5">
    <location>
        <begin position="6"/>
        <end position="240"/>
    </location>
</feature>
<dbReference type="InterPro" id="IPR001509">
    <property type="entry name" value="Epimerase_deHydtase"/>
</dbReference>
<dbReference type="PANTHER" id="PTHR43078:SF6">
    <property type="entry name" value="UDP-GLUCURONIC ACID DECARBOXYLASE 1"/>
    <property type="match status" value="1"/>
</dbReference>
<sequence>MPKEKILVTGGAGFIGSNLVRNLIYNFDCEITVIDNLSSGRMANISDFPDINFIEADICDFDFSLIKSQDKIYHLACLASPPQYQKKSIQTLDTCYIGTKNVLNFARKCGASLLFSSTSEIYGDPLVHPQTESYFGNVSTLTPRACYDEGKRVAETLCYEYSDSVEIKIARIFNTYGPGMCPEDGRIISNFINQSLNGEPLTIYGDGSQTRSLCYVSDTVDGLIKYMENDCGPISVINIGHDNELTVSEIAQVIQRLRGQPKAIEYYPLPEADPKQRKADISKAKELLDWMPYTDLESGLLKTIDYFMTHKTQATVPVTFTGHEALC</sequence>
<proteinExistence type="predicted"/>
<organism evidence="6 7">
    <name type="scientific">Amphritea atlantica</name>
    <dbReference type="NCBI Taxonomy" id="355243"/>
    <lineage>
        <taxon>Bacteria</taxon>
        <taxon>Pseudomonadati</taxon>
        <taxon>Pseudomonadota</taxon>
        <taxon>Gammaproteobacteria</taxon>
        <taxon>Oceanospirillales</taxon>
        <taxon>Oceanospirillaceae</taxon>
        <taxon>Amphritea</taxon>
    </lineage>
</organism>
<dbReference type="EMBL" id="CP073344">
    <property type="protein sequence ID" value="UTW05031.1"/>
    <property type="molecule type" value="Genomic_DNA"/>
</dbReference>
<name>A0ABY5H1M8_9GAMM</name>
<dbReference type="Proteomes" id="UP001059950">
    <property type="component" value="Chromosome"/>
</dbReference>
<evidence type="ECO:0000313" key="7">
    <source>
        <dbReference type="Proteomes" id="UP001059950"/>
    </source>
</evidence>
<dbReference type="InterPro" id="IPR044516">
    <property type="entry name" value="UXS-like"/>
</dbReference>
<keyword evidence="4" id="KW-0456">Lyase</keyword>
<keyword evidence="2" id="KW-0210">Decarboxylase</keyword>
<evidence type="ECO:0000313" key="6">
    <source>
        <dbReference type="EMBL" id="UTW05031.1"/>
    </source>
</evidence>
<reference evidence="6" key="1">
    <citation type="submission" date="2021-04" db="EMBL/GenBank/DDBJ databases">
        <title>Oceanospirillales bacteria with DddD are important DMSP degraders in coastal seawater.</title>
        <authorList>
            <person name="Liu J."/>
        </authorList>
    </citation>
    <scope>NUCLEOTIDE SEQUENCE</scope>
    <source>
        <strain evidence="6">GY6</strain>
    </source>
</reference>
<evidence type="ECO:0000256" key="4">
    <source>
        <dbReference type="ARBA" id="ARBA00023239"/>
    </source>
</evidence>
<evidence type="ECO:0000256" key="1">
    <source>
        <dbReference type="ARBA" id="ARBA00001911"/>
    </source>
</evidence>
<keyword evidence="7" id="KW-1185">Reference proteome</keyword>
<keyword evidence="3" id="KW-0520">NAD</keyword>
<evidence type="ECO:0000256" key="3">
    <source>
        <dbReference type="ARBA" id="ARBA00023027"/>
    </source>
</evidence>
<dbReference type="SUPFAM" id="SSF51735">
    <property type="entry name" value="NAD(P)-binding Rossmann-fold domains"/>
    <property type="match status" value="1"/>
</dbReference>
<comment type="cofactor">
    <cofactor evidence="1">
        <name>NAD(+)</name>
        <dbReference type="ChEBI" id="CHEBI:57540"/>
    </cofactor>
</comment>
<dbReference type="PANTHER" id="PTHR43078">
    <property type="entry name" value="UDP-GLUCURONIC ACID DECARBOXYLASE-RELATED"/>
    <property type="match status" value="1"/>
</dbReference>
<evidence type="ECO:0000256" key="2">
    <source>
        <dbReference type="ARBA" id="ARBA00022793"/>
    </source>
</evidence>
<evidence type="ECO:0000259" key="5">
    <source>
        <dbReference type="Pfam" id="PF01370"/>
    </source>
</evidence>
<dbReference type="InterPro" id="IPR036291">
    <property type="entry name" value="NAD(P)-bd_dom_sf"/>
</dbReference>